<comment type="caution">
    <text evidence="2">The sequence shown here is derived from an EMBL/GenBank/DDBJ whole genome shotgun (WGS) entry which is preliminary data.</text>
</comment>
<sequence length="273" mass="30750">MKHSHVCSLFALVCATGVSAESYVIGVEKLAFAPHYSIDAQGQYQGFARELFDLFAAKSGVELSYKVLPVEELLPALLNGQVDLKYPDSDTWAQAQKTGKALSYSQGVVNYVDGVLVAPQRQGQSIEQIKRLAMVNGWTPWGYQELIDAGKIELTYSDDLHQMIRQALKKDTDGAYFNVVVATHYLDNIRARPGALVFDATLPHNRGSFHLSTIKHTELLQRFDQFMLEHTAEITALKSQHRVEANLDPERIGLEQWKLDFIERKKRKDAQSQ</sequence>
<protein>
    <recommendedName>
        <fullName evidence="1">Solute-binding protein family 3/N-terminal domain-containing protein</fullName>
    </recommendedName>
</protein>
<evidence type="ECO:0000313" key="3">
    <source>
        <dbReference type="Proteomes" id="UP000307541"/>
    </source>
</evidence>
<dbReference type="SUPFAM" id="SSF53850">
    <property type="entry name" value="Periplasmic binding protein-like II"/>
    <property type="match status" value="1"/>
</dbReference>
<reference evidence="2 3" key="1">
    <citation type="submission" date="2018-10" db="EMBL/GenBank/DDBJ databases">
        <title>Pseudomonas leptonychotis sp. nov., isolated from Weddell seals in Antarctica.</title>
        <authorList>
            <person name="Novakova D."/>
            <person name="Svec P."/>
            <person name="Kralova S."/>
            <person name="Kristofova L."/>
            <person name="Zeman M."/>
            <person name="Pantucek R."/>
            <person name="Maslanova I."/>
            <person name="Sedlacek I."/>
        </authorList>
    </citation>
    <scope>NUCLEOTIDE SEQUENCE [LARGE SCALE GENOMIC DNA]</scope>
    <source>
        <strain evidence="2 3">CCM 8849</strain>
    </source>
</reference>
<feature type="domain" description="Solute-binding protein family 3/N-terminal" evidence="1">
    <location>
        <begin position="22"/>
        <end position="250"/>
    </location>
</feature>
<gene>
    <name evidence="2" type="ORF">D8779_12005</name>
</gene>
<dbReference type="Pfam" id="PF00497">
    <property type="entry name" value="SBP_bac_3"/>
    <property type="match status" value="1"/>
</dbReference>
<evidence type="ECO:0000313" key="2">
    <source>
        <dbReference type="EMBL" id="TIH08233.1"/>
    </source>
</evidence>
<dbReference type="AlphaFoldDB" id="A0A4T1ZV33"/>
<proteinExistence type="predicted"/>
<dbReference type="SMART" id="SM00062">
    <property type="entry name" value="PBPb"/>
    <property type="match status" value="1"/>
</dbReference>
<dbReference type="InterPro" id="IPR001638">
    <property type="entry name" value="Solute-binding_3/MltF_N"/>
</dbReference>
<name>A0A4T1ZV33_9PSED</name>
<accession>A0A4T1ZV33</accession>
<dbReference type="Gene3D" id="3.40.190.10">
    <property type="entry name" value="Periplasmic binding protein-like II"/>
    <property type="match status" value="2"/>
</dbReference>
<dbReference type="EMBL" id="RFLV01000002">
    <property type="protein sequence ID" value="TIH08233.1"/>
    <property type="molecule type" value="Genomic_DNA"/>
</dbReference>
<dbReference type="RefSeq" id="WP_136664711.1">
    <property type="nucleotide sequence ID" value="NZ_RFLV01000002.1"/>
</dbReference>
<keyword evidence="3" id="KW-1185">Reference proteome</keyword>
<evidence type="ECO:0000259" key="1">
    <source>
        <dbReference type="SMART" id="SM00062"/>
    </source>
</evidence>
<dbReference type="OrthoDB" id="5416480at2"/>
<organism evidence="2 3">
    <name type="scientific">Pseudomonas leptonychotis</name>
    <dbReference type="NCBI Taxonomy" id="2448482"/>
    <lineage>
        <taxon>Bacteria</taxon>
        <taxon>Pseudomonadati</taxon>
        <taxon>Pseudomonadota</taxon>
        <taxon>Gammaproteobacteria</taxon>
        <taxon>Pseudomonadales</taxon>
        <taxon>Pseudomonadaceae</taxon>
        <taxon>Pseudomonas</taxon>
    </lineage>
</organism>
<dbReference type="Proteomes" id="UP000307541">
    <property type="component" value="Unassembled WGS sequence"/>
</dbReference>